<comment type="subcellular location">
    <subcellularLocation>
        <location evidence="1">Membrane</location>
        <topology evidence="1">Single-pass membrane protein</topology>
    </subcellularLocation>
</comment>
<evidence type="ECO:0000256" key="3">
    <source>
        <dbReference type="ARBA" id="ARBA00022989"/>
    </source>
</evidence>
<dbReference type="PANTHER" id="PTHR30168:SF0">
    <property type="entry name" value="INNER MEMBRANE PROTEIN"/>
    <property type="match status" value="1"/>
</dbReference>
<dbReference type="RefSeq" id="WP_344752633.1">
    <property type="nucleotide sequence ID" value="NZ_BAABAE010000001.1"/>
</dbReference>
<dbReference type="Pfam" id="PF04228">
    <property type="entry name" value="Zn_peptidase"/>
    <property type="match status" value="1"/>
</dbReference>
<name>A0ABP7EYU3_9MICO</name>
<dbReference type="Proteomes" id="UP001501004">
    <property type="component" value="Unassembled WGS sequence"/>
</dbReference>
<keyword evidence="4 5" id="KW-0472">Membrane</keyword>
<dbReference type="EMBL" id="BAABAE010000001">
    <property type="protein sequence ID" value="GAA3727935.1"/>
    <property type="molecule type" value="Genomic_DNA"/>
</dbReference>
<keyword evidence="7" id="KW-1185">Reference proteome</keyword>
<evidence type="ECO:0000313" key="6">
    <source>
        <dbReference type="EMBL" id="GAA3727935.1"/>
    </source>
</evidence>
<gene>
    <name evidence="6" type="ORF">GCM10022239_00940</name>
</gene>
<feature type="transmembrane region" description="Helical" evidence="5">
    <location>
        <begin position="21"/>
        <end position="42"/>
    </location>
</feature>
<reference evidence="7" key="1">
    <citation type="journal article" date="2019" name="Int. J. Syst. Evol. Microbiol.">
        <title>The Global Catalogue of Microorganisms (GCM) 10K type strain sequencing project: providing services to taxonomists for standard genome sequencing and annotation.</title>
        <authorList>
            <consortium name="The Broad Institute Genomics Platform"/>
            <consortium name="The Broad Institute Genome Sequencing Center for Infectious Disease"/>
            <person name="Wu L."/>
            <person name="Ma J."/>
        </authorList>
    </citation>
    <scope>NUCLEOTIDE SEQUENCE [LARGE SCALE GENOMIC DNA]</scope>
    <source>
        <strain evidence="7">JCM 16949</strain>
    </source>
</reference>
<organism evidence="6 7">
    <name type="scientific">Leifsonella bigeumensis</name>
    <dbReference type="NCBI Taxonomy" id="433643"/>
    <lineage>
        <taxon>Bacteria</taxon>
        <taxon>Bacillati</taxon>
        <taxon>Actinomycetota</taxon>
        <taxon>Actinomycetes</taxon>
        <taxon>Micrococcales</taxon>
        <taxon>Microbacteriaceae</taxon>
        <taxon>Leifsonella</taxon>
    </lineage>
</organism>
<evidence type="ECO:0000256" key="5">
    <source>
        <dbReference type="SAM" id="Phobius"/>
    </source>
</evidence>
<protein>
    <submittedName>
        <fullName evidence="6">Neutral zinc metallopeptidase</fullName>
    </submittedName>
</protein>
<dbReference type="PANTHER" id="PTHR30168">
    <property type="entry name" value="PUTATIVE MEMBRANE PROTEIN YPFJ"/>
    <property type="match status" value="1"/>
</dbReference>
<evidence type="ECO:0000256" key="2">
    <source>
        <dbReference type="ARBA" id="ARBA00022692"/>
    </source>
</evidence>
<sequence length="294" mass="30905">MTFNPDSNIGNGKVSRRGRNTGIAVGGGGIAVVILAILSPILGVDLTGLSGLFDGSTGQSQVGPSDNLEQCQTGADANANVECRMKGAAASLDTYWAGKFAEEGITYRSPADFVLFTGATSTGCGNATSATGPFYCPSDESIYVDTGFFDELRNQFGATGGPLAEMYVVAHEWGHHIQNVLGTMDNLDLRDTGPTSDSVRLELQADCYGGSWAKDASTVPDASGVPFLEPITQQQINDALNAAQVIGDDRIQSQATGQVNPETWTHGSSEQRQKWFSIGYEKGPNACQTFGGSL</sequence>
<keyword evidence="2 5" id="KW-0812">Transmembrane</keyword>
<evidence type="ECO:0000313" key="7">
    <source>
        <dbReference type="Proteomes" id="UP001501004"/>
    </source>
</evidence>
<keyword evidence="3 5" id="KW-1133">Transmembrane helix</keyword>
<accession>A0ABP7EYU3</accession>
<dbReference type="InterPro" id="IPR007343">
    <property type="entry name" value="Uncharacterised_pept_Zn_put"/>
</dbReference>
<comment type="caution">
    <text evidence="6">The sequence shown here is derived from an EMBL/GenBank/DDBJ whole genome shotgun (WGS) entry which is preliminary data.</text>
</comment>
<evidence type="ECO:0000256" key="1">
    <source>
        <dbReference type="ARBA" id="ARBA00004167"/>
    </source>
</evidence>
<evidence type="ECO:0000256" key="4">
    <source>
        <dbReference type="ARBA" id="ARBA00023136"/>
    </source>
</evidence>
<proteinExistence type="predicted"/>